<dbReference type="WBParaSite" id="SMRG1_20190.1">
    <property type="protein sequence ID" value="SMRG1_20190.1"/>
    <property type="gene ID" value="SMRG1_20190"/>
</dbReference>
<feature type="transmembrane region" description="Helical" evidence="1">
    <location>
        <begin position="84"/>
        <end position="103"/>
    </location>
</feature>
<keyword evidence="1" id="KW-0472">Membrane</keyword>
<evidence type="ECO:0000313" key="4">
    <source>
        <dbReference type="WBParaSite" id="SMRG1_20190.1"/>
    </source>
</evidence>
<dbReference type="Proteomes" id="UP000050790">
    <property type="component" value="Unassembled WGS sequence"/>
</dbReference>
<accession>A0A183MPM7</accession>
<keyword evidence="1" id="KW-0812">Transmembrane</keyword>
<dbReference type="PROSITE" id="PS51257">
    <property type="entry name" value="PROKAR_LIPOPROTEIN"/>
    <property type="match status" value="1"/>
</dbReference>
<reference evidence="4" key="2">
    <citation type="submission" date="2023-11" db="UniProtKB">
        <authorList>
            <consortium name="WormBaseParasite"/>
        </authorList>
    </citation>
    <scope>IDENTIFICATION</scope>
</reference>
<reference evidence="2 3" key="1">
    <citation type="submission" date="2018-11" db="EMBL/GenBank/DDBJ databases">
        <authorList>
            <consortium name="Pathogen Informatics"/>
        </authorList>
    </citation>
    <scope>NUCLEOTIDE SEQUENCE [LARGE SCALE GENOMIC DNA]</scope>
    <source>
        <strain evidence="2 3">Zambia</strain>
    </source>
</reference>
<feature type="transmembrane region" description="Helical" evidence="1">
    <location>
        <begin position="109"/>
        <end position="131"/>
    </location>
</feature>
<feature type="transmembrane region" description="Helical" evidence="1">
    <location>
        <begin position="7"/>
        <end position="26"/>
    </location>
</feature>
<feature type="transmembrane region" description="Helical" evidence="1">
    <location>
        <begin position="38"/>
        <end position="63"/>
    </location>
</feature>
<evidence type="ECO:0000313" key="3">
    <source>
        <dbReference type="Proteomes" id="UP000277204"/>
    </source>
</evidence>
<organism evidence="2 3">
    <name type="scientific">Schistosoma margrebowiei</name>
    <dbReference type="NCBI Taxonomy" id="48269"/>
    <lineage>
        <taxon>Eukaryota</taxon>
        <taxon>Metazoa</taxon>
        <taxon>Spiralia</taxon>
        <taxon>Lophotrochozoa</taxon>
        <taxon>Platyhelminthes</taxon>
        <taxon>Trematoda</taxon>
        <taxon>Digenea</taxon>
        <taxon>Strigeidida</taxon>
        <taxon>Schistosomatoidea</taxon>
        <taxon>Schistosomatidae</taxon>
        <taxon>Schistosoma</taxon>
    </lineage>
</organism>
<proteinExistence type="predicted"/>
<name>A0A183MPM7_9TREM</name>
<dbReference type="Proteomes" id="UP000277204">
    <property type="component" value="Unassembled WGS sequence"/>
</dbReference>
<sequence>MTKTLSFILQSFSILFISLALIINQWNCGGLFTSCLKYYQTTSILLILFFLLGIILLTISFILDLITICSESLDSNASYSTIRFIILICGLINILLAILIYSLQIDRQFSRLICTIGIVFVIQVALLNLLFSSCIHRNHHSEPIVH</sequence>
<gene>
    <name evidence="2" type="ORF">SMRZ_LOCUS18002</name>
</gene>
<protein>
    <submittedName>
        <fullName evidence="4">MARVEL domain-containing protein</fullName>
    </submittedName>
</protein>
<dbReference type="EMBL" id="UZAI01017521">
    <property type="protein sequence ID" value="VDP26091.1"/>
    <property type="molecule type" value="Genomic_DNA"/>
</dbReference>
<keyword evidence="1" id="KW-1133">Transmembrane helix</keyword>
<evidence type="ECO:0000313" key="2">
    <source>
        <dbReference type="EMBL" id="VDP26091.1"/>
    </source>
</evidence>
<evidence type="ECO:0000256" key="1">
    <source>
        <dbReference type="SAM" id="Phobius"/>
    </source>
</evidence>
<dbReference type="AlphaFoldDB" id="A0A183MPM7"/>
<keyword evidence="3" id="KW-1185">Reference proteome</keyword>
<dbReference type="OrthoDB" id="6240057at2759"/>